<evidence type="ECO:0000313" key="10">
    <source>
        <dbReference type="Proteomes" id="UP000011820"/>
    </source>
</evidence>
<evidence type="ECO:0000256" key="6">
    <source>
        <dbReference type="ARBA" id="ARBA00023049"/>
    </source>
</evidence>
<evidence type="ECO:0000256" key="3">
    <source>
        <dbReference type="ARBA" id="ARBA00022723"/>
    </source>
</evidence>
<dbReference type="InterPro" id="IPR050570">
    <property type="entry name" value="Cell_wall_metabolism_enzyme"/>
</dbReference>
<evidence type="ECO:0000256" key="2">
    <source>
        <dbReference type="ARBA" id="ARBA00022670"/>
    </source>
</evidence>
<dbReference type="PANTHER" id="PTHR21666:SF288">
    <property type="entry name" value="CELL DIVISION PROTEIN YTFB"/>
    <property type="match status" value="1"/>
</dbReference>
<dbReference type="Gene3D" id="3.10.450.350">
    <property type="match status" value="1"/>
</dbReference>
<dbReference type="RefSeq" id="WP_015452711.1">
    <property type="nucleotide sequence ID" value="NC_020549.1"/>
</dbReference>
<keyword evidence="10" id="KW-1185">Reference proteome</keyword>
<dbReference type="InterPro" id="IPR011055">
    <property type="entry name" value="Dup_hybrid_motif"/>
</dbReference>
<dbReference type="Pfam" id="PF01551">
    <property type="entry name" value="Peptidase_M23"/>
    <property type="match status" value="1"/>
</dbReference>
<dbReference type="InterPro" id="IPR016047">
    <property type="entry name" value="M23ase_b-sheet_dom"/>
</dbReference>
<keyword evidence="2" id="KW-0645">Protease</keyword>
<protein>
    <recommendedName>
        <fullName evidence="8">M23ase beta-sheet core domain-containing protein</fullName>
    </recommendedName>
</protein>
<dbReference type="PANTHER" id="PTHR21666">
    <property type="entry name" value="PEPTIDASE-RELATED"/>
    <property type="match status" value="1"/>
</dbReference>
<keyword evidence="4" id="KW-0378">Hydrolase</keyword>
<gene>
    <name evidence="9" type="ORF">WSI_03725</name>
</gene>
<dbReference type="CDD" id="cd12797">
    <property type="entry name" value="M23_peptidase"/>
    <property type="match status" value="1"/>
</dbReference>
<comment type="cofactor">
    <cofactor evidence="1">
        <name>Zn(2+)</name>
        <dbReference type="ChEBI" id="CHEBI:29105"/>
    </cofactor>
</comment>
<sequence length="652" mass="73715">MTLCTISNKRDILFSFGDTPPILGSNDAKIFLDNRRKVSLRWLSTTFFAGITSGVIIGGSLLTALDGHQKIAIPAKLSHQTSEENAINLSAKLSSMQRARLSPKTKSKHPEKIIIEVPTLIKDHNKDIIKKIPFAYARMTFATPYPKVKDHPKFDPLKIFSEGKIESSSQMLMDTIHNVDSFEVTTQKINFPTDITRIQLDHTAQDEEIKNAIMNQFFLLHNKKNQSFTLYYADPQTLDQRHDHPITYSKKIKIIEENRTITSPQVLIDKIPEFADDLIPIQHNTTIFDAMVHAGYSNGDSAKIAKALKNEVRVDQLTKDEILRIGVVQKDDKFTIVRFSIYHKQKHLLTIALNDNNEYVLGVEPVKMDINHQMDYMRTSEESPNIYDGIWRATSFNGMNSNLVKLIMRTLASSVNLQEHLKPTDFLETFFSVNHANNQASDDSELLYIHARFGETRTRFYRFLNPVDGSVEYFNENGKSSRPFLLRTPVPFGRMTSGFGMRYHPILGYSRMHTGVDWAAPRGTPIVAVGDGIVEKANWAGGYGKQTLIHHGNGYVSSYNHQDAIAKNIKAGTAVKQGQIIGWIGTTGLSTGPHLHYELIVNGIKVDSTKVRIPERENLKGDLLQRFAMEKKRINSLLNNGENPKKPLFTSH</sequence>
<dbReference type="EMBL" id="CP004005">
    <property type="protein sequence ID" value="AGH17115.1"/>
    <property type="molecule type" value="Genomic_DNA"/>
</dbReference>
<accession>A0ABN4B155</accession>
<evidence type="ECO:0000256" key="4">
    <source>
        <dbReference type="ARBA" id="ARBA00022801"/>
    </source>
</evidence>
<dbReference type="Proteomes" id="UP000011820">
    <property type="component" value="Chromosome"/>
</dbReference>
<name>A0ABN4B155_LIBAS</name>
<keyword evidence="7" id="KW-1133">Transmembrane helix</keyword>
<evidence type="ECO:0000256" key="1">
    <source>
        <dbReference type="ARBA" id="ARBA00001947"/>
    </source>
</evidence>
<evidence type="ECO:0000313" key="9">
    <source>
        <dbReference type="EMBL" id="AGH17115.1"/>
    </source>
</evidence>
<keyword evidence="5" id="KW-0862">Zinc</keyword>
<organism evidence="9 10">
    <name type="scientific">Candidatus Liberibacter asiaticus str. gxpsy</name>
    <dbReference type="NCBI Taxonomy" id="1174529"/>
    <lineage>
        <taxon>Bacteria</taxon>
        <taxon>Pseudomonadati</taxon>
        <taxon>Pseudomonadota</taxon>
        <taxon>Alphaproteobacteria</taxon>
        <taxon>Hyphomicrobiales</taxon>
        <taxon>Rhizobiaceae</taxon>
        <taxon>Liberibacter</taxon>
    </lineage>
</organism>
<keyword evidence="7" id="KW-0812">Transmembrane</keyword>
<keyword evidence="6" id="KW-0482">Metalloprotease</keyword>
<keyword evidence="3" id="KW-0479">Metal-binding</keyword>
<evidence type="ECO:0000256" key="5">
    <source>
        <dbReference type="ARBA" id="ARBA00022833"/>
    </source>
</evidence>
<dbReference type="SUPFAM" id="SSF51261">
    <property type="entry name" value="Duplicated hybrid motif"/>
    <property type="match status" value="1"/>
</dbReference>
<feature type="transmembrane region" description="Helical" evidence="7">
    <location>
        <begin position="42"/>
        <end position="65"/>
    </location>
</feature>
<feature type="domain" description="M23ase beta-sheet core" evidence="8">
    <location>
        <begin position="511"/>
        <end position="607"/>
    </location>
</feature>
<evidence type="ECO:0000256" key="7">
    <source>
        <dbReference type="SAM" id="Phobius"/>
    </source>
</evidence>
<dbReference type="Gene3D" id="2.70.70.10">
    <property type="entry name" value="Glucose Permease (Domain IIA)"/>
    <property type="match status" value="1"/>
</dbReference>
<reference evidence="9 10" key="1">
    <citation type="journal article" date="2013" name="Genome Announc.">
        <title>Complete Genome Sequence of a Chinese Strain of 'Candidatus Liberibacter asiaticus'.</title>
        <authorList>
            <person name="Lin H."/>
            <person name="Han C.S."/>
            <person name="Liu B."/>
            <person name="Lou B."/>
            <person name="Bai X."/>
            <person name="Deng C."/>
            <person name="Civerolo E.L."/>
            <person name="Gupta G."/>
        </authorList>
    </citation>
    <scope>NUCLEOTIDE SEQUENCE [LARGE SCALE GENOMIC DNA]</scope>
    <source>
        <strain evidence="10">gxpsy</strain>
    </source>
</reference>
<evidence type="ECO:0000259" key="8">
    <source>
        <dbReference type="Pfam" id="PF01551"/>
    </source>
</evidence>
<keyword evidence="7" id="KW-0472">Membrane</keyword>
<proteinExistence type="predicted"/>